<dbReference type="SUPFAM" id="SSF57667">
    <property type="entry name" value="beta-beta-alpha zinc fingers"/>
    <property type="match status" value="1"/>
</dbReference>
<dbReference type="SMART" id="SM00355">
    <property type="entry name" value="ZnF_C2H2"/>
    <property type="match status" value="1"/>
</dbReference>
<dbReference type="VEuPathDB" id="FungiDB:RhiirFUN_011819"/>
<organism evidence="4 5">
    <name type="scientific">Rhizophagus irregularis</name>
    <dbReference type="NCBI Taxonomy" id="588596"/>
    <lineage>
        <taxon>Eukaryota</taxon>
        <taxon>Fungi</taxon>
        <taxon>Fungi incertae sedis</taxon>
        <taxon>Mucoromycota</taxon>
        <taxon>Glomeromycotina</taxon>
        <taxon>Glomeromycetes</taxon>
        <taxon>Glomerales</taxon>
        <taxon>Glomeraceae</taxon>
        <taxon>Rhizophagus</taxon>
    </lineage>
</organism>
<dbReference type="PROSITE" id="PS50157">
    <property type="entry name" value="ZINC_FINGER_C2H2_2"/>
    <property type="match status" value="1"/>
</dbReference>
<keyword evidence="1" id="KW-0862">Zinc</keyword>
<accession>A0A2N0NQV9</accession>
<dbReference type="EMBL" id="LLXJ01003526">
    <property type="protein sequence ID" value="PKB96944.1"/>
    <property type="molecule type" value="Genomic_DNA"/>
</dbReference>
<evidence type="ECO:0000313" key="5">
    <source>
        <dbReference type="Proteomes" id="UP000232722"/>
    </source>
</evidence>
<feature type="compositionally biased region" description="Low complexity" evidence="2">
    <location>
        <begin position="103"/>
        <end position="114"/>
    </location>
</feature>
<reference evidence="4 5" key="2">
    <citation type="submission" date="2017-09" db="EMBL/GenBank/DDBJ databases">
        <title>Extensive intraspecific genome diversity in a model arbuscular mycorrhizal fungus.</title>
        <authorList>
            <person name="Chen E.C."/>
            <person name="Morin E."/>
            <person name="Beaudet D."/>
            <person name="Noel J."/>
            <person name="Ndikumana S."/>
            <person name="Charron P."/>
            <person name="St-Onge C."/>
            <person name="Giorgi J."/>
            <person name="Grigoriev I.V."/>
            <person name="Roux C."/>
            <person name="Martin F.M."/>
            <person name="Corradi N."/>
        </authorList>
    </citation>
    <scope>NUCLEOTIDE SEQUENCE [LARGE SCALE GENOMIC DNA]</scope>
    <source>
        <strain evidence="4 5">A5</strain>
    </source>
</reference>
<comment type="caution">
    <text evidence="4">The sequence shown here is derived from an EMBL/GenBank/DDBJ whole genome shotgun (WGS) entry which is preliminary data.</text>
</comment>
<dbReference type="InterPro" id="IPR013087">
    <property type="entry name" value="Znf_C2H2_type"/>
</dbReference>
<dbReference type="InterPro" id="IPR041078">
    <property type="entry name" value="Plavaka"/>
</dbReference>
<evidence type="ECO:0000259" key="3">
    <source>
        <dbReference type="PROSITE" id="PS50157"/>
    </source>
</evidence>
<feature type="domain" description="C2H2-type" evidence="3">
    <location>
        <begin position="26"/>
        <end position="53"/>
    </location>
</feature>
<protein>
    <recommendedName>
        <fullName evidence="3">C2H2-type domain-containing protein</fullName>
    </recommendedName>
</protein>
<keyword evidence="1" id="KW-0863">Zinc-finger</keyword>
<dbReference type="Pfam" id="PF18759">
    <property type="entry name" value="Plavaka"/>
    <property type="match status" value="1"/>
</dbReference>
<gene>
    <name evidence="4" type="ORF">RhiirA5_385002</name>
</gene>
<evidence type="ECO:0000256" key="1">
    <source>
        <dbReference type="PROSITE-ProRule" id="PRU00042"/>
    </source>
</evidence>
<proteinExistence type="predicted"/>
<name>A0A2N0NQV9_9GLOM</name>
<feature type="region of interest" description="Disordered" evidence="2">
    <location>
        <begin position="95"/>
        <end position="114"/>
    </location>
</feature>
<dbReference type="VEuPathDB" id="FungiDB:FUN_018422"/>
<evidence type="ECO:0000256" key="2">
    <source>
        <dbReference type="SAM" id="MobiDB-lite"/>
    </source>
</evidence>
<reference evidence="4 5" key="1">
    <citation type="submission" date="2016-04" db="EMBL/GenBank/DDBJ databases">
        <title>Genome analyses suggest a sexual origin of heterokaryosis in a supposedly ancient asexual fungus.</title>
        <authorList>
            <person name="Ropars J."/>
            <person name="Sedzielewska K."/>
            <person name="Noel J."/>
            <person name="Charron P."/>
            <person name="Farinelli L."/>
            <person name="Marton T."/>
            <person name="Kruger M."/>
            <person name="Pelin A."/>
            <person name="Brachmann A."/>
            <person name="Corradi N."/>
        </authorList>
    </citation>
    <scope>NUCLEOTIDE SEQUENCE [LARGE SCALE GENOMIC DNA]</scope>
    <source>
        <strain evidence="4 5">A5</strain>
    </source>
</reference>
<dbReference type="AlphaFoldDB" id="A0A2N0NQV9"/>
<sequence>MTRLFIHKIKRKRKLNMFQIKTTQEFRCEYCPKTYSKRSSLRNHLRTHRDQMYLNETGLFGEENTYISHPLQEANRPSMRNEQDLTLEDSYWQDDNDIYGNYDENPSSSEDLNENLSEISNKTSSNNSDENLNEVSNTNLSDNSGENLSETSNAKSDENISSIESDDDKNYDTIETIGNCSEVQSTVLVDVRSIQIIQETTNLTPTTFPNPAYEAFVQLVTKHKLSDSVANDIIHLFNNYSMDPTATLPSNAKAARVFLDSIEIPHILYKKTIIMEYNQIQYTLHHRTIFDAIKELLSNKEIFKYCVFDYSPDYITNDKGEQERCYSELYNSDWWGRAQRSINESAKVLLIIIYSDATTCDTLGKKTEHPVFLTLGNIPSWRRNKPDAKALLAYLPKINDHQKKHAMAKHQLFQRSMNILVIEPIMSVMSDGLDLRTDDGILWCYPFLSVLLGDLPEHHAITLTYNSFNCKMPCHMCMIPKNELNNPLINHSTIQLRTPNIMKGVLTDGLAKDYSIHKIENPFWKLSQLNIYQACLPDRMHHLDLGLYKYQVEYTRELLTEWCGSNGVIEFDNRLAKIPRFSGLKLFKHGLGNIKRFTADEFCAMMRQLVFVIDGIIPTLHKTDYTKKQAKNIDKQLVQLYVDWNKMYIYSRKDKFTESDLKTFKSLIIIWAKGFKKLFSSYSVSQLQLPKFHSWVYHIISSITEYGAVNNFTTETYETLHKEYVKNPYQMSNKRDASSQMLRTIQRRCIIKYFFQLSSRSTTSINKQHSKSTMNGEIATFKLSLFDEFITTYKANNVLAPEALEAFNQFIIALNRFFSLLEEFANNDVNYETITIKWYSSAVISSSDSIRANSNWYKQAVFDNISINMHSEEVENYITQDGMCFGKVLMLCSVNISSSNYDTFDLALVQWYDYKDARELEKYGCPWLIQTSQYEFIPVESGVEPVHIIQRFIKNDEFFVNVFMF</sequence>
<dbReference type="PROSITE" id="PS00028">
    <property type="entry name" value="ZINC_FINGER_C2H2_1"/>
    <property type="match status" value="1"/>
</dbReference>
<dbReference type="Gene3D" id="3.30.160.60">
    <property type="entry name" value="Classic Zinc Finger"/>
    <property type="match status" value="1"/>
</dbReference>
<dbReference type="InterPro" id="IPR036236">
    <property type="entry name" value="Znf_C2H2_sf"/>
</dbReference>
<dbReference type="GO" id="GO:0008270">
    <property type="term" value="F:zinc ion binding"/>
    <property type="evidence" value="ECO:0007669"/>
    <property type="project" value="UniProtKB-KW"/>
</dbReference>
<feature type="compositionally biased region" description="Polar residues" evidence="2">
    <location>
        <begin position="122"/>
        <end position="154"/>
    </location>
</feature>
<keyword evidence="1" id="KW-0479">Metal-binding</keyword>
<feature type="region of interest" description="Disordered" evidence="2">
    <location>
        <begin position="119"/>
        <end position="170"/>
    </location>
</feature>
<dbReference type="Proteomes" id="UP000232722">
    <property type="component" value="Unassembled WGS sequence"/>
</dbReference>
<dbReference type="VEuPathDB" id="FungiDB:RhiirA1_387897"/>
<evidence type="ECO:0000313" key="4">
    <source>
        <dbReference type="EMBL" id="PKB96944.1"/>
    </source>
</evidence>